<dbReference type="Bgee" id="ENSGACG00000011919">
    <property type="expression patterns" value="Expressed in muscle tissue and 13 other cell types or tissues"/>
</dbReference>
<evidence type="ECO:0000256" key="2">
    <source>
        <dbReference type="ARBA" id="ARBA00022454"/>
    </source>
</evidence>
<comment type="subcellular location">
    <subcellularLocation>
        <location evidence="1">Chromosome</location>
    </subcellularLocation>
</comment>
<protein>
    <submittedName>
        <fullName evidence="13">SET domain and mariner transposase fusion gene</fullName>
    </submittedName>
</protein>
<evidence type="ECO:0000256" key="7">
    <source>
        <dbReference type="ARBA" id="ARBA00022833"/>
    </source>
</evidence>
<dbReference type="InParanoid" id="G3PDT8"/>
<dbReference type="OMA" id="YRYSSCI"/>
<evidence type="ECO:0000256" key="5">
    <source>
        <dbReference type="ARBA" id="ARBA00022691"/>
    </source>
</evidence>
<sequence length="424" mass="46436">MHVCAVCVCTCVCCMRVYMCVLYTWVHVCMCVLYACVCCMRVYMCVLYTCTHVYMCACIHVYMCVLYTCTHVYVCAVCVCTCVCCMRVYMCVLYACVHVCAVCVCTCVCCMHHTHKSYPAGAATYERKRRVTSRCQQRITDKPSDYNLCFLCAWFSSSTQNVYSPDNVQGPGCTTDPSEVTLPGCSCRSASCCSDTCPCLRTCGRAYDGAGALLALGAAGSGYCSPVFECNALCACSDACSSRVVQGGLRLRLEVYATENKGWGVRTLQAIPRGTFVCEYAGEVIGLEEARRRQLAQRPGDNNYIIAVREHAGEGSVTETFVDPAAVGNAGRFLNHSCRPNLFMQPVRVHSLVPRLALFAGRNVAAREELTFDYTGGYGNRLPAERLATPRDGGTDGLQRKECHCGANNCGRFLPLDLSIINAK</sequence>
<reference evidence="13" key="3">
    <citation type="submission" date="2025-09" db="UniProtKB">
        <authorList>
            <consortium name="Ensembl"/>
        </authorList>
    </citation>
    <scope>IDENTIFICATION</scope>
</reference>
<organism evidence="13 14">
    <name type="scientific">Gasterosteus aculeatus aculeatus</name>
    <name type="common">three-spined stickleback</name>
    <dbReference type="NCBI Taxonomy" id="481459"/>
    <lineage>
        <taxon>Eukaryota</taxon>
        <taxon>Metazoa</taxon>
        <taxon>Chordata</taxon>
        <taxon>Craniata</taxon>
        <taxon>Vertebrata</taxon>
        <taxon>Euteleostomi</taxon>
        <taxon>Actinopterygii</taxon>
        <taxon>Neopterygii</taxon>
        <taxon>Teleostei</taxon>
        <taxon>Neoteleostei</taxon>
        <taxon>Acanthomorphata</taxon>
        <taxon>Eupercaria</taxon>
        <taxon>Perciformes</taxon>
        <taxon>Cottioidei</taxon>
        <taxon>Gasterosteales</taxon>
        <taxon>Gasterosteidae</taxon>
        <taxon>Gasterosteus</taxon>
    </lineage>
</organism>
<evidence type="ECO:0000256" key="6">
    <source>
        <dbReference type="ARBA" id="ARBA00022723"/>
    </source>
</evidence>
<evidence type="ECO:0000313" key="14">
    <source>
        <dbReference type="Proteomes" id="UP000007635"/>
    </source>
</evidence>
<evidence type="ECO:0000259" key="12">
    <source>
        <dbReference type="PROSITE" id="PS50868"/>
    </source>
</evidence>
<keyword evidence="7" id="KW-0862">Zinc</keyword>
<feature type="domain" description="SET" evidence="10">
    <location>
        <begin position="251"/>
        <end position="375"/>
    </location>
</feature>
<dbReference type="GO" id="GO:0032259">
    <property type="term" value="P:methylation"/>
    <property type="evidence" value="ECO:0007669"/>
    <property type="project" value="UniProtKB-KW"/>
</dbReference>
<dbReference type="GO" id="GO:0005694">
    <property type="term" value="C:chromosome"/>
    <property type="evidence" value="ECO:0007669"/>
    <property type="project" value="UniProtKB-SubCell"/>
</dbReference>
<evidence type="ECO:0000256" key="4">
    <source>
        <dbReference type="ARBA" id="ARBA00022679"/>
    </source>
</evidence>
<keyword evidence="9" id="KW-0812">Transmembrane</keyword>
<dbReference type="PROSITE" id="PS50868">
    <property type="entry name" value="POST_SET"/>
    <property type="match status" value="1"/>
</dbReference>
<keyword evidence="9" id="KW-0472">Membrane</keyword>
<evidence type="ECO:0000256" key="3">
    <source>
        <dbReference type="ARBA" id="ARBA00022603"/>
    </source>
</evidence>
<accession>G3PDT8</accession>
<evidence type="ECO:0000313" key="13">
    <source>
        <dbReference type="Ensembl" id="ENSGACP00000015762.2"/>
    </source>
</evidence>
<feature type="transmembrane region" description="Helical" evidence="9">
    <location>
        <begin position="25"/>
        <end position="46"/>
    </location>
</feature>
<keyword evidence="5" id="KW-0949">S-adenosyl-L-methionine</keyword>
<dbReference type="AlphaFoldDB" id="G3PDT8"/>
<dbReference type="Gene3D" id="2.170.270.10">
    <property type="entry name" value="SET domain"/>
    <property type="match status" value="1"/>
</dbReference>
<dbReference type="PANTHER" id="PTHR46223:SF3">
    <property type="entry name" value="HISTONE-LYSINE N-METHYLTRANSFERASE SET-23"/>
    <property type="match status" value="1"/>
</dbReference>
<keyword evidence="14" id="KW-1185">Reference proteome</keyword>
<dbReference type="STRING" id="69293.ENSGACP00000015762"/>
<dbReference type="InterPro" id="IPR007728">
    <property type="entry name" value="Pre-SET_dom"/>
</dbReference>
<dbReference type="PANTHER" id="PTHR46223">
    <property type="entry name" value="HISTONE-LYSINE N-METHYLTRANSFERASE SUV39H"/>
    <property type="match status" value="1"/>
</dbReference>
<reference evidence="13" key="2">
    <citation type="submission" date="2025-08" db="UniProtKB">
        <authorList>
            <consortium name="Ensembl"/>
        </authorList>
    </citation>
    <scope>IDENTIFICATION</scope>
</reference>
<evidence type="ECO:0000259" key="10">
    <source>
        <dbReference type="PROSITE" id="PS50280"/>
    </source>
</evidence>
<feature type="domain" description="Pre-SET" evidence="11">
    <location>
        <begin position="183"/>
        <end position="248"/>
    </location>
</feature>
<dbReference type="PROSITE" id="PS50280">
    <property type="entry name" value="SET"/>
    <property type="match status" value="1"/>
</dbReference>
<keyword evidence="3" id="KW-0489">Methyltransferase</keyword>
<evidence type="ECO:0000259" key="11">
    <source>
        <dbReference type="PROSITE" id="PS50867"/>
    </source>
</evidence>
<dbReference type="GO" id="GO:0042054">
    <property type="term" value="F:histone methyltransferase activity"/>
    <property type="evidence" value="ECO:0007669"/>
    <property type="project" value="InterPro"/>
</dbReference>
<keyword evidence="4" id="KW-0808">Transferase</keyword>
<evidence type="ECO:0000256" key="1">
    <source>
        <dbReference type="ARBA" id="ARBA00004286"/>
    </source>
</evidence>
<dbReference type="SMART" id="SM00317">
    <property type="entry name" value="SET"/>
    <property type="match status" value="1"/>
</dbReference>
<dbReference type="PROSITE" id="PS50867">
    <property type="entry name" value="PRE_SET"/>
    <property type="match status" value="1"/>
</dbReference>
<dbReference type="InterPro" id="IPR001214">
    <property type="entry name" value="SET_dom"/>
</dbReference>
<feature type="transmembrane region" description="Helical" evidence="9">
    <location>
        <begin position="53"/>
        <end position="74"/>
    </location>
</feature>
<keyword evidence="8" id="KW-0156">Chromatin regulator</keyword>
<dbReference type="eggNOG" id="KOG1082">
    <property type="taxonomic scope" value="Eukaryota"/>
</dbReference>
<keyword evidence="2" id="KW-0158">Chromosome</keyword>
<evidence type="ECO:0000256" key="8">
    <source>
        <dbReference type="ARBA" id="ARBA00022853"/>
    </source>
</evidence>
<proteinExistence type="predicted"/>
<dbReference type="Ensembl" id="ENSGACT00000015793.2">
    <property type="protein sequence ID" value="ENSGACP00000015762.2"/>
    <property type="gene ID" value="ENSGACG00000011919.2"/>
</dbReference>
<dbReference type="GeneTree" id="ENSGT00940000162663"/>
<dbReference type="GO" id="GO:0008270">
    <property type="term" value="F:zinc ion binding"/>
    <property type="evidence" value="ECO:0007669"/>
    <property type="project" value="InterPro"/>
</dbReference>
<dbReference type="InterPro" id="IPR046341">
    <property type="entry name" value="SET_dom_sf"/>
</dbReference>
<dbReference type="Pfam" id="PF00856">
    <property type="entry name" value="SET"/>
    <property type="match status" value="1"/>
</dbReference>
<dbReference type="GO" id="GO:0005634">
    <property type="term" value="C:nucleus"/>
    <property type="evidence" value="ECO:0007669"/>
    <property type="project" value="InterPro"/>
</dbReference>
<dbReference type="InterPro" id="IPR050973">
    <property type="entry name" value="H3K9_Histone-Lys_N-MTase"/>
</dbReference>
<evidence type="ECO:0000256" key="9">
    <source>
        <dbReference type="SAM" id="Phobius"/>
    </source>
</evidence>
<keyword evidence="6" id="KW-0479">Metal-binding</keyword>
<dbReference type="InterPro" id="IPR003616">
    <property type="entry name" value="Post-SET_dom"/>
</dbReference>
<feature type="domain" description="Post-SET" evidence="12">
    <location>
        <begin position="399"/>
        <end position="415"/>
    </location>
</feature>
<name>G3PDT8_GASAC</name>
<dbReference type="Proteomes" id="UP000007635">
    <property type="component" value="Chromosome XVII"/>
</dbReference>
<keyword evidence="9" id="KW-1133">Transmembrane helix</keyword>
<reference evidence="13 14" key="1">
    <citation type="journal article" date="2021" name="G3 (Bethesda)">
        <title>Improved contiguity of the threespine stickleback genome using long-read sequencing.</title>
        <authorList>
            <person name="Nath S."/>
            <person name="Shaw D.E."/>
            <person name="White M.A."/>
        </authorList>
    </citation>
    <scope>NUCLEOTIDE SEQUENCE [LARGE SCALE GENOMIC DNA]</scope>
    <source>
        <strain evidence="13 14">Lake Benthic</strain>
    </source>
</reference>
<dbReference type="CDD" id="cd10544">
    <property type="entry name" value="SET_SETMAR"/>
    <property type="match status" value="1"/>
</dbReference>
<dbReference type="SUPFAM" id="SSF82199">
    <property type="entry name" value="SET domain"/>
    <property type="match status" value="1"/>
</dbReference>